<dbReference type="GO" id="GO:0003676">
    <property type="term" value="F:nucleic acid binding"/>
    <property type="evidence" value="ECO:0007669"/>
    <property type="project" value="InterPro"/>
</dbReference>
<evidence type="ECO:0000313" key="2">
    <source>
        <dbReference type="EMBL" id="RDI55999.1"/>
    </source>
</evidence>
<dbReference type="Pfam" id="PF01844">
    <property type="entry name" value="HNH"/>
    <property type="match status" value="1"/>
</dbReference>
<organism evidence="2 3">
    <name type="scientific">Nocardia mexicana</name>
    <dbReference type="NCBI Taxonomy" id="279262"/>
    <lineage>
        <taxon>Bacteria</taxon>
        <taxon>Bacillati</taxon>
        <taxon>Actinomycetota</taxon>
        <taxon>Actinomycetes</taxon>
        <taxon>Mycobacteriales</taxon>
        <taxon>Nocardiaceae</taxon>
        <taxon>Nocardia</taxon>
    </lineage>
</organism>
<dbReference type="Gene3D" id="1.10.30.50">
    <property type="match status" value="1"/>
</dbReference>
<dbReference type="GO" id="GO:0008270">
    <property type="term" value="F:zinc ion binding"/>
    <property type="evidence" value="ECO:0007669"/>
    <property type="project" value="InterPro"/>
</dbReference>
<feature type="domain" description="HNH nuclease" evidence="1">
    <location>
        <begin position="240"/>
        <end position="302"/>
    </location>
</feature>
<dbReference type="Pfam" id="PF26345">
    <property type="entry name" value="ScoMcrA_N"/>
    <property type="match status" value="1"/>
</dbReference>
<dbReference type="EMBL" id="QQAZ01000001">
    <property type="protein sequence ID" value="RDI55999.1"/>
    <property type="molecule type" value="Genomic_DNA"/>
</dbReference>
<evidence type="ECO:0000313" key="3">
    <source>
        <dbReference type="Proteomes" id="UP000255355"/>
    </source>
</evidence>
<dbReference type="AlphaFoldDB" id="A0A370HKE6"/>
<sequence length="326" mass="37346">MAALREYDRLGEDAFLARYGFDKARVFYLRYDGKRYASKAIVGVAHGYLDGHAPLRSGDFTGGEQTVARKLRDLGFTVPPRRSPDWTRDEVILACEIVADNGWRQIEDTDPRVIELSGLLQLLPIHPHERRSDTFRNPNGVARKTADIASQHPDYRGRPTNGGEMDRHVLQDFLEQPEHMRVIAAFLRNAARDETFQRSEILSTDEPELDVDAETEAKEGRLLMRWHYARERDRGLRNKKIKKFAKDNGHVFCEVCSFDFEKVYGPRGALFAECHHVVPLHASGDTVTMLDDLILLCANCHRMIHRRTPWLTPDQLRALVTANRTS</sequence>
<accession>A0A370HKE6</accession>
<keyword evidence="3" id="KW-1185">Reference proteome</keyword>
<dbReference type="InterPro" id="IPR002711">
    <property type="entry name" value="HNH"/>
</dbReference>
<dbReference type="InterPro" id="IPR003615">
    <property type="entry name" value="HNH_nuc"/>
</dbReference>
<reference evidence="2 3" key="1">
    <citation type="submission" date="2018-07" db="EMBL/GenBank/DDBJ databases">
        <title>Genomic Encyclopedia of Type Strains, Phase IV (KMG-IV): sequencing the most valuable type-strain genomes for metagenomic binning, comparative biology and taxonomic classification.</title>
        <authorList>
            <person name="Goeker M."/>
        </authorList>
    </citation>
    <scope>NUCLEOTIDE SEQUENCE [LARGE SCALE GENOMIC DNA]</scope>
    <source>
        <strain evidence="2 3">DSM 44952</strain>
    </source>
</reference>
<dbReference type="STRING" id="1210089.GCA_001613165_01878"/>
<gene>
    <name evidence="2" type="ORF">DFR68_101836</name>
</gene>
<dbReference type="Proteomes" id="UP000255355">
    <property type="component" value="Unassembled WGS sequence"/>
</dbReference>
<dbReference type="SMART" id="SM00507">
    <property type="entry name" value="HNHc"/>
    <property type="match status" value="1"/>
</dbReference>
<proteinExistence type="predicted"/>
<protein>
    <submittedName>
        <fullName evidence="2">5-methylcytosine-specific restriction protein A</fullName>
    </submittedName>
</protein>
<dbReference type="CDD" id="cd00085">
    <property type="entry name" value="HNHc"/>
    <property type="match status" value="1"/>
</dbReference>
<name>A0A370HKE6_9NOCA</name>
<comment type="caution">
    <text evidence="2">The sequence shown here is derived from an EMBL/GenBank/DDBJ whole genome shotgun (WGS) entry which is preliminary data.</text>
</comment>
<dbReference type="GO" id="GO:0004519">
    <property type="term" value="F:endonuclease activity"/>
    <property type="evidence" value="ECO:0007669"/>
    <property type="project" value="InterPro"/>
</dbReference>
<dbReference type="InterPro" id="IPR058807">
    <property type="entry name" value="ScoMcrA_N"/>
</dbReference>
<evidence type="ECO:0000259" key="1">
    <source>
        <dbReference type="SMART" id="SM00507"/>
    </source>
</evidence>